<evidence type="ECO:0000313" key="2">
    <source>
        <dbReference type="EMBL" id="MFC7338119.1"/>
    </source>
</evidence>
<dbReference type="Proteomes" id="UP001596472">
    <property type="component" value="Unassembled WGS sequence"/>
</dbReference>
<keyword evidence="1" id="KW-0732">Signal</keyword>
<dbReference type="SUPFAM" id="SSF48435">
    <property type="entry name" value="Bacterial muramidases"/>
    <property type="match status" value="1"/>
</dbReference>
<organism evidence="2 3">
    <name type="scientific">Haloferula chungangensis</name>
    <dbReference type="NCBI Taxonomy" id="1048331"/>
    <lineage>
        <taxon>Bacteria</taxon>
        <taxon>Pseudomonadati</taxon>
        <taxon>Verrucomicrobiota</taxon>
        <taxon>Verrucomicrobiia</taxon>
        <taxon>Verrucomicrobiales</taxon>
        <taxon>Verrucomicrobiaceae</taxon>
        <taxon>Haloferula</taxon>
    </lineage>
</organism>
<name>A0ABW2LA15_9BACT</name>
<dbReference type="EMBL" id="JBHTBS010000006">
    <property type="protein sequence ID" value="MFC7338119.1"/>
    <property type="molecule type" value="Genomic_DNA"/>
</dbReference>
<reference evidence="3" key="1">
    <citation type="journal article" date="2019" name="Int. J. Syst. Evol. Microbiol.">
        <title>The Global Catalogue of Microorganisms (GCM) 10K type strain sequencing project: providing services to taxonomists for standard genome sequencing and annotation.</title>
        <authorList>
            <consortium name="The Broad Institute Genomics Platform"/>
            <consortium name="The Broad Institute Genome Sequencing Center for Infectious Disease"/>
            <person name="Wu L."/>
            <person name="Ma J."/>
        </authorList>
    </citation>
    <scope>NUCLEOTIDE SEQUENCE [LARGE SCALE GENOMIC DNA]</scope>
    <source>
        <strain evidence="3">CGMCC 4.1467</strain>
    </source>
</reference>
<evidence type="ECO:0000313" key="3">
    <source>
        <dbReference type="Proteomes" id="UP001596472"/>
    </source>
</evidence>
<accession>A0ABW2LA15</accession>
<dbReference type="RefSeq" id="WP_379713081.1">
    <property type="nucleotide sequence ID" value="NZ_JBHTBS010000006.1"/>
</dbReference>
<gene>
    <name evidence="2" type="ORF">ACFQY0_13075</name>
</gene>
<keyword evidence="3" id="KW-1185">Reference proteome</keyword>
<dbReference type="InterPro" id="IPR011990">
    <property type="entry name" value="TPR-like_helical_dom_sf"/>
</dbReference>
<evidence type="ECO:0008006" key="4">
    <source>
        <dbReference type="Google" id="ProtNLM"/>
    </source>
</evidence>
<sequence>MAKSPNSPKSSFLRKHAKFLILLTILVVGAVAAVFAYRPAVGKFKDWRAQSLNEEAHQYAEAGDWKEAKRAAVASLQNKGSFEALRTLAKAAVESRDPRSLAIVYSLFAHPEAKPKDRAMAFEYALETRDLVNAAQMVKFLSDEEKKLPAIHYQMVRWLLLNGEYQKAIHLADEPIGETRDVSLDLLLAQGVVSSGLKGAREVASARLESVMKDGDRELALRALTFLASLPDNWIYGPLAEATIKRFENDPDLSTADYLNIQFLKLGLKQVDRDQTIESVITEYKEDHLPELVRWLKRLGAFQRIVDLTDSEIAKADTGLFSDRLNALEALQRWEQMDLELENPSAVIVEPLLFSARASAAFRIGDEPKFVSNWEKAVNAAKVDFSENWFYSLATSAGYLGDHDRQMEALAQGILHPLGLPPESTLLSPLFEWLMKRGETERVQKICEILLFREPENPFLVNNYIYLKALHGKVDDDDVAQLRQLLETYPGNQSVKDSLALVLLRNEEPQPAIDLLKEISAEPSKLSISSQAIYANALAALGREEEAKQLASQIAWDRLSQAELHVLTLNPTDQSPRDRLQNNRLYLKALYGRVNSEDVSELRRLLASNPDAQGLRDSLALVLLQNGEPQAAIDILKEISTNPLELSSPNQAIYANALYALGEEEEAMEIADKIKWEDLSAAELRLLSLRRTENDLDDDLINNRLYLKALHGRVSKQDVDQLRRLLKTMPDKEGLRDALALVLLQTGEPQAALDTLKEISSDPLALSAPNQAVYANALYALGQKEEASQISQQISWEEFSEAELRLLGLDQSKEKPREVKEAKVSIKRIYLKALHGKVSENEVAELQRLLESEPETEGLRDALALISLQAGDAQVALDLLTQVSPDPMALSPSNQAIYANALRQQGQVQEALGMAGKIDWSKLSQAEKRVLAFPDEEGTEAQ</sequence>
<comment type="caution">
    <text evidence="2">The sequence shown here is derived from an EMBL/GenBank/DDBJ whole genome shotgun (WGS) entry which is preliminary data.</text>
</comment>
<protein>
    <recommendedName>
        <fullName evidence="4">Tetratricopeptide repeat protein</fullName>
    </recommendedName>
</protein>
<proteinExistence type="predicted"/>
<dbReference type="Gene3D" id="1.25.40.10">
    <property type="entry name" value="Tetratricopeptide repeat domain"/>
    <property type="match status" value="2"/>
</dbReference>
<dbReference type="InterPro" id="IPR008939">
    <property type="entry name" value="Lytic_TGlycosylase_superhlx_U"/>
</dbReference>
<evidence type="ECO:0000256" key="1">
    <source>
        <dbReference type="ARBA" id="ARBA00022729"/>
    </source>
</evidence>